<name>A0A2T5LTN4_9EURO</name>
<dbReference type="RefSeq" id="XP_040751033.1">
    <property type="nucleotide sequence ID" value="XM_040900898.1"/>
</dbReference>
<feature type="compositionally biased region" description="Basic and acidic residues" evidence="1">
    <location>
        <begin position="1"/>
        <end position="21"/>
    </location>
</feature>
<feature type="region of interest" description="Disordered" evidence="1">
    <location>
        <begin position="1"/>
        <end position="54"/>
    </location>
</feature>
<evidence type="ECO:0000313" key="2">
    <source>
        <dbReference type="EMBL" id="PTU19641.1"/>
    </source>
</evidence>
<dbReference type="GeneID" id="63817782"/>
<dbReference type="Proteomes" id="UP000244073">
    <property type="component" value="Unassembled WGS sequence"/>
</dbReference>
<organism evidence="2 3">
    <name type="scientific">Aspergillus ochraceoroseus IBT 24754</name>
    <dbReference type="NCBI Taxonomy" id="1392256"/>
    <lineage>
        <taxon>Eukaryota</taxon>
        <taxon>Fungi</taxon>
        <taxon>Dikarya</taxon>
        <taxon>Ascomycota</taxon>
        <taxon>Pezizomycotina</taxon>
        <taxon>Eurotiomycetes</taxon>
        <taxon>Eurotiomycetidae</taxon>
        <taxon>Eurotiales</taxon>
        <taxon>Aspergillaceae</taxon>
        <taxon>Aspergillus</taxon>
        <taxon>Aspergillus subgen. Nidulantes</taxon>
    </lineage>
</organism>
<feature type="compositionally biased region" description="Basic and acidic residues" evidence="1">
    <location>
        <begin position="39"/>
        <end position="54"/>
    </location>
</feature>
<protein>
    <submittedName>
        <fullName evidence="2">Uncharacterized protein</fullName>
    </submittedName>
</protein>
<accession>A0A2T5LTN4</accession>
<feature type="compositionally biased region" description="Basic and acidic residues" evidence="1">
    <location>
        <begin position="99"/>
        <end position="108"/>
    </location>
</feature>
<gene>
    <name evidence="2" type="ORF">P175DRAFT_0559197</name>
</gene>
<dbReference type="VEuPathDB" id="FungiDB:P175DRAFT_0559197"/>
<dbReference type="AlphaFoldDB" id="A0A2T5LTN4"/>
<proteinExistence type="predicted"/>
<evidence type="ECO:0000313" key="3">
    <source>
        <dbReference type="Proteomes" id="UP000244073"/>
    </source>
</evidence>
<reference evidence="2 3" key="1">
    <citation type="journal article" date="2018" name="Proc. Natl. Acad. Sci. U.S.A.">
        <title>Linking secondary metabolites to gene clusters through genome sequencing of six diverse Aspergillus species.</title>
        <authorList>
            <person name="Kaerboelling I."/>
            <person name="Vesth T.C."/>
            <person name="Frisvad J.C."/>
            <person name="Nybo J.L."/>
            <person name="Theobald S."/>
            <person name="Kuo A."/>
            <person name="Bowyer P."/>
            <person name="Matsuda Y."/>
            <person name="Mondo S."/>
            <person name="Lyhne E.K."/>
            <person name="Kogle M.E."/>
            <person name="Clum A."/>
            <person name="Lipzen A."/>
            <person name="Salamov A."/>
            <person name="Ngan C.Y."/>
            <person name="Daum C."/>
            <person name="Chiniquy J."/>
            <person name="Barry K."/>
            <person name="LaButti K."/>
            <person name="Haridas S."/>
            <person name="Simmons B.A."/>
            <person name="Magnuson J.K."/>
            <person name="Mortensen U.H."/>
            <person name="Larsen T.O."/>
            <person name="Grigoriev I.V."/>
            <person name="Baker S.E."/>
            <person name="Andersen M.R."/>
        </authorList>
    </citation>
    <scope>NUCLEOTIDE SEQUENCE [LARGE SCALE GENOMIC DNA]</scope>
    <source>
        <strain evidence="2 3">IBT 24754</strain>
    </source>
</reference>
<dbReference type="EMBL" id="MSFN02000006">
    <property type="protein sequence ID" value="PTU19641.1"/>
    <property type="molecule type" value="Genomic_DNA"/>
</dbReference>
<comment type="caution">
    <text evidence="2">The sequence shown here is derived from an EMBL/GenBank/DDBJ whole genome shotgun (WGS) entry which is preliminary data.</text>
</comment>
<sequence>MAEMANERERWRGEGEKEKGRSSSGEDGGKLKGLGFAVLDKDEDGRGMDAQEESGKCGYSAQCLGPIIRLQQSFLQTPDSKHGYRVLFTRGLNPRILRGRESHNKGYDNHGLSEQQQQKNQQPPSGVPSQILDSLFFIPLNSKSIPLQGGLLILARQSHNPVCLGHRSNHRLLLIASSNNREHASPFFTPARSNGFSVSGAASEANNHVPAFEALADSMARSGLNLLLFDITMVSPWSTQGQW</sequence>
<feature type="region of interest" description="Disordered" evidence="1">
    <location>
        <begin position="99"/>
        <end position="126"/>
    </location>
</feature>
<evidence type="ECO:0000256" key="1">
    <source>
        <dbReference type="SAM" id="MobiDB-lite"/>
    </source>
</evidence>